<organism evidence="2 3">
    <name type="scientific">Sorangium cellulosum (strain So ce56)</name>
    <name type="common">Polyangium cellulosum (strain So ce56)</name>
    <dbReference type="NCBI Taxonomy" id="448385"/>
    <lineage>
        <taxon>Bacteria</taxon>
        <taxon>Pseudomonadati</taxon>
        <taxon>Myxococcota</taxon>
        <taxon>Polyangia</taxon>
        <taxon>Polyangiales</taxon>
        <taxon>Polyangiaceae</taxon>
        <taxon>Sorangium</taxon>
    </lineage>
</organism>
<dbReference type="OrthoDB" id="9954098at2"/>
<feature type="compositionally biased region" description="Basic and acidic residues" evidence="1">
    <location>
        <begin position="34"/>
        <end position="48"/>
    </location>
</feature>
<dbReference type="BioCyc" id="SCEL448385:SCE_RS18085-MONOMER"/>
<dbReference type="AlphaFoldDB" id="A9GRX6"/>
<reference evidence="2 3" key="1">
    <citation type="journal article" date="2007" name="Nat. Biotechnol.">
        <title>Complete genome sequence of the myxobacterium Sorangium cellulosum.</title>
        <authorList>
            <person name="Schneiker S."/>
            <person name="Perlova O."/>
            <person name="Kaiser O."/>
            <person name="Gerth K."/>
            <person name="Alici A."/>
            <person name="Altmeyer M.O."/>
            <person name="Bartels D."/>
            <person name="Bekel T."/>
            <person name="Beyer S."/>
            <person name="Bode E."/>
            <person name="Bode H.B."/>
            <person name="Bolten C.J."/>
            <person name="Choudhuri J.V."/>
            <person name="Doss S."/>
            <person name="Elnakady Y.A."/>
            <person name="Frank B."/>
            <person name="Gaigalat L."/>
            <person name="Goesmann A."/>
            <person name="Groeger C."/>
            <person name="Gross F."/>
            <person name="Jelsbak L."/>
            <person name="Jelsbak L."/>
            <person name="Kalinowski J."/>
            <person name="Kegler C."/>
            <person name="Knauber T."/>
            <person name="Konietzny S."/>
            <person name="Kopp M."/>
            <person name="Krause L."/>
            <person name="Krug D."/>
            <person name="Linke B."/>
            <person name="Mahmud T."/>
            <person name="Martinez-Arias R."/>
            <person name="McHardy A.C."/>
            <person name="Merai M."/>
            <person name="Meyer F."/>
            <person name="Mormann S."/>
            <person name="Munoz-Dorado J."/>
            <person name="Perez J."/>
            <person name="Pradella S."/>
            <person name="Rachid S."/>
            <person name="Raddatz G."/>
            <person name="Rosenau F."/>
            <person name="Rueckert C."/>
            <person name="Sasse F."/>
            <person name="Scharfe M."/>
            <person name="Schuster S.C."/>
            <person name="Suen G."/>
            <person name="Treuner-Lange A."/>
            <person name="Velicer G.J."/>
            <person name="Vorholter F.-J."/>
            <person name="Weissman K.J."/>
            <person name="Welch R.D."/>
            <person name="Wenzel S.C."/>
            <person name="Whitworth D.E."/>
            <person name="Wilhelm S."/>
            <person name="Wittmann C."/>
            <person name="Bloecker H."/>
            <person name="Puehler A."/>
            <person name="Mueller R."/>
        </authorList>
    </citation>
    <scope>NUCLEOTIDE SEQUENCE [LARGE SCALE GENOMIC DNA]</scope>
    <source>
        <strain evidence="3">So ce56</strain>
    </source>
</reference>
<name>A9GRX6_SORC5</name>
<evidence type="ECO:0000313" key="2">
    <source>
        <dbReference type="EMBL" id="CAN93695.1"/>
    </source>
</evidence>
<proteinExistence type="predicted"/>
<dbReference type="KEGG" id="scl:sce3535"/>
<protein>
    <submittedName>
        <fullName evidence="2">Uncharacterized protein</fullName>
    </submittedName>
</protein>
<dbReference type="EMBL" id="AM746676">
    <property type="protein sequence ID" value="CAN93695.1"/>
    <property type="molecule type" value="Genomic_DNA"/>
</dbReference>
<dbReference type="HOGENOM" id="CLU_2234824_0_0_7"/>
<feature type="compositionally biased region" description="Low complexity" evidence="1">
    <location>
        <begin position="49"/>
        <end position="71"/>
    </location>
</feature>
<keyword evidence="3" id="KW-1185">Reference proteome</keyword>
<accession>A9GRX6</accession>
<evidence type="ECO:0000313" key="3">
    <source>
        <dbReference type="Proteomes" id="UP000002139"/>
    </source>
</evidence>
<gene>
    <name evidence="2" type="ordered locus">sce3535</name>
</gene>
<feature type="region of interest" description="Disordered" evidence="1">
    <location>
        <begin position="25"/>
        <end position="71"/>
    </location>
</feature>
<sequence length="105" mass="10996">MSDPKKPDPMSLRVGDFLVKVVPVGETSDALDTEANRERAQRAEEDQRAAQFGASGEGAGEAAQGAAEAAVDGAIEEARARLKSDGEDVPILLRDPVTGATFTLE</sequence>
<dbReference type="Proteomes" id="UP000002139">
    <property type="component" value="Chromosome"/>
</dbReference>
<dbReference type="RefSeq" id="WP_012236165.1">
    <property type="nucleotide sequence ID" value="NC_010162.1"/>
</dbReference>
<evidence type="ECO:0000256" key="1">
    <source>
        <dbReference type="SAM" id="MobiDB-lite"/>
    </source>
</evidence>